<proteinExistence type="predicted"/>
<comment type="caution">
    <text evidence="2">The sequence shown here is derived from an EMBL/GenBank/DDBJ whole genome shotgun (WGS) entry which is preliminary data.</text>
</comment>
<feature type="domain" description="Glyoxalase-like" evidence="1">
    <location>
        <begin position="130"/>
        <end position="235"/>
    </location>
</feature>
<evidence type="ECO:0000313" key="2">
    <source>
        <dbReference type="EMBL" id="GAA0283242.1"/>
    </source>
</evidence>
<name>A0ABN0VA72_9ACTN</name>
<reference evidence="2 3" key="1">
    <citation type="journal article" date="2019" name="Int. J. Syst. Evol. Microbiol.">
        <title>The Global Catalogue of Microorganisms (GCM) 10K type strain sequencing project: providing services to taxonomists for standard genome sequencing and annotation.</title>
        <authorList>
            <consortium name="The Broad Institute Genomics Platform"/>
            <consortium name="The Broad Institute Genome Sequencing Center for Infectious Disease"/>
            <person name="Wu L."/>
            <person name="Ma J."/>
        </authorList>
    </citation>
    <scope>NUCLEOTIDE SEQUENCE [LARGE SCALE GENOMIC DNA]</scope>
    <source>
        <strain evidence="2 3">JCM 10425</strain>
    </source>
</reference>
<gene>
    <name evidence="2" type="ORF">GCM10009539_84090</name>
</gene>
<dbReference type="SUPFAM" id="SSF54593">
    <property type="entry name" value="Glyoxalase/Bleomycin resistance protein/Dihydroxybiphenyl dioxygenase"/>
    <property type="match status" value="1"/>
</dbReference>
<feature type="domain" description="Glyoxalase-like" evidence="1">
    <location>
        <begin position="9"/>
        <end position="112"/>
    </location>
</feature>
<protein>
    <submittedName>
        <fullName evidence="2">VOC family protein</fullName>
    </submittedName>
</protein>
<evidence type="ECO:0000259" key="1">
    <source>
        <dbReference type="Pfam" id="PF18029"/>
    </source>
</evidence>
<evidence type="ECO:0000313" key="3">
    <source>
        <dbReference type="Proteomes" id="UP001500967"/>
    </source>
</evidence>
<dbReference type="PANTHER" id="PTHR35908">
    <property type="entry name" value="HYPOTHETICAL FUSION PROTEIN"/>
    <property type="match status" value="1"/>
</dbReference>
<dbReference type="InterPro" id="IPR041581">
    <property type="entry name" value="Glyoxalase_6"/>
</dbReference>
<dbReference type="Proteomes" id="UP001500967">
    <property type="component" value="Unassembled WGS sequence"/>
</dbReference>
<dbReference type="InterPro" id="IPR029068">
    <property type="entry name" value="Glyas_Bleomycin-R_OHBP_Dase"/>
</dbReference>
<keyword evidence="3" id="KW-1185">Reference proteome</keyword>
<dbReference type="RefSeq" id="WP_344654550.1">
    <property type="nucleotide sequence ID" value="NZ_BAAAGX010000046.1"/>
</dbReference>
<accession>A0ABN0VA72</accession>
<dbReference type="Gene3D" id="3.10.180.10">
    <property type="entry name" value="2,3-Dihydroxybiphenyl 1,2-Dioxygenase, domain 1"/>
    <property type="match status" value="2"/>
</dbReference>
<dbReference type="EMBL" id="BAAAGX010000046">
    <property type="protein sequence ID" value="GAA0283242.1"/>
    <property type="molecule type" value="Genomic_DNA"/>
</dbReference>
<dbReference type="CDD" id="cd06587">
    <property type="entry name" value="VOC"/>
    <property type="match status" value="1"/>
</dbReference>
<organism evidence="2 3">
    <name type="scientific">Cryptosporangium japonicum</name>
    <dbReference type="NCBI Taxonomy" id="80872"/>
    <lineage>
        <taxon>Bacteria</taxon>
        <taxon>Bacillati</taxon>
        <taxon>Actinomycetota</taxon>
        <taxon>Actinomycetes</taxon>
        <taxon>Cryptosporangiales</taxon>
        <taxon>Cryptosporangiaceae</taxon>
        <taxon>Cryptosporangium</taxon>
    </lineage>
</organism>
<dbReference type="PANTHER" id="PTHR35908:SF1">
    <property type="entry name" value="CONSERVED PROTEIN"/>
    <property type="match status" value="1"/>
</dbReference>
<sequence length="240" mass="26497">MAIARFKDLVLDAPLNDAAGLSGFWAAVLGSTTTEGPKGYRVDARPGAPIETQLWVNPVGEPRIGKTRVHLDLRLPSADVSPLVSLGARILTEPDVDPWWQLTDPDGNVFCAFPPTAESTPVTRTTPFELNVDSGNARELAGWWAALVGGEVHEAEHKDYCWIEGAAGFPWDYWVFGPVPEPKSVKNRWHWDVTLVDADGPEPFVAAGATLRRRPDEDVSWWILTDPEGNEFCLFPRADR</sequence>
<dbReference type="Pfam" id="PF18029">
    <property type="entry name" value="Glyoxalase_6"/>
    <property type="match status" value="2"/>
</dbReference>